<dbReference type="Pfam" id="PF00282">
    <property type="entry name" value="Pyridoxal_deC"/>
    <property type="match status" value="1"/>
</dbReference>
<proteinExistence type="inferred from homology"/>
<evidence type="ECO:0000256" key="7">
    <source>
        <dbReference type="RuleBase" id="RU000382"/>
    </source>
</evidence>
<keyword evidence="4 6" id="KW-0663">Pyridoxal phosphate</keyword>
<comment type="cofactor">
    <cofactor evidence="1 6 7">
        <name>pyridoxal 5'-phosphate</name>
        <dbReference type="ChEBI" id="CHEBI:597326"/>
    </cofactor>
</comment>
<dbReference type="InterPro" id="IPR015421">
    <property type="entry name" value="PyrdxlP-dep_Trfase_major"/>
</dbReference>
<dbReference type="GO" id="GO:0005737">
    <property type="term" value="C:cytoplasm"/>
    <property type="evidence" value="ECO:0007669"/>
    <property type="project" value="TreeGrafter"/>
</dbReference>
<evidence type="ECO:0000313" key="9">
    <source>
        <dbReference type="Proteomes" id="UP000664203"/>
    </source>
</evidence>
<sequence>MNSEEFRKAAHSAVDEIIDYFDTIQDRRVVSSVEPGYLRKLLPSGPPAEGETWGTIQKDIEAKIMPGLTHWQSPNFMAFFPANATYPSILGELYSAAFTAPAFNWLCSPAVTELETVVLDWLAHILHLPDRFLSEGEGGGVIQGSASEAIVTVMVAARERYLNQACEGLEGQEREEMRNDTRGRLIALGSEESHSSTAKAALIAGVRYESISTRMEDHLALTGEGLRIALDECAGQDLQPFYLTTTLGTTGTCATDNFYEIAEILRKANMSTRIWVHVDAAYAGAALILDEYGHIAKHFAAFDSFNVNMHKWLLTNFDASCLYVCTRAHLTSALSITPSYLRNRFSDSGLVTDYRDWQIPLGRRFRALKIWFVLRTYGVNGLKAHVRKHIFMGDKFAAWVRERDDLWEIVTPPAFALTVITIAPPAQSKVALPNGMTNPRVNEGSGTSNILPSASKKDRVRTNTLTKDVYERINSAGEVFLTSSVVKGIYAIRVVSANEKADEAHLRRAFDILVDTAEMAISESEAETGKTDRRSQ</sequence>
<evidence type="ECO:0000256" key="6">
    <source>
        <dbReference type="PIRSR" id="PIRSR602129-50"/>
    </source>
</evidence>
<feature type="modified residue" description="N6-(pyridoxal phosphate)lysine" evidence="6">
    <location>
        <position position="311"/>
    </location>
</feature>
<keyword evidence="5 7" id="KW-0456">Lyase</keyword>
<dbReference type="GO" id="GO:0006520">
    <property type="term" value="P:amino acid metabolic process"/>
    <property type="evidence" value="ECO:0007669"/>
    <property type="project" value="InterPro"/>
</dbReference>
<dbReference type="OrthoDB" id="639767at2759"/>
<accession>A0A8H3FZB0</accession>
<dbReference type="PRINTS" id="PR00800">
    <property type="entry name" value="YHDCRBOXLASE"/>
</dbReference>
<dbReference type="GO" id="GO:0016831">
    <property type="term" value="F:carboxy-lyase activity"/>
    <property type="evidence" value="ECO:0007669"/>
    <property type="project" value="UniProtKB-KW"/>
</dbReference>
<evidence type="ECO:0000256" key="3">
    <source>
        <dbReference type="ARBA" id="ARBA00022793"/>
    </source>
</evidence>
<dbReference type="Gene3D" id="3.40.640.10">
    <property type="entry name" value="Type I PLP-dependent aspartate aminotransferase-like (Major domain)"/>
    <property type="match status" value="1"/>
</dbReference>
<dbReference type="InterPro" id="IPR002129">
    <property type="entry name" value="PyrdxlP-dep_de-COase"/>
</dbReference>
<comment type="similarity">
    <text evidence="2 7">Belongs to the group II decarboxylase family.</text>
</comment>
<dbReference type="SUPFAM" id="SSF53383">
    <property type="entry name" value="PLP-dependent transferases"/>
    <property type="match status" value="1"/>
</dbReference>
<reference evidence="8" key="1">
    <citation type="submission" date="2021-03" db="EMBL/GenBank/DDBJ databases">
        <authorList>
            <person name="Tagirdzhanova G."/>
        </authorList>
    </citation>
    <scope>NUCLEOTIDE SEQUENCE</scope>
</reference>
<keyword evidence="9" id="KW-1185">Reference proteome</keyword>
<dbReference type="Gene3D" id="3.90.1150.10">
    <property type="entry name" value="Aspartate Aminotransferase, domain 1"/>
    <property type="match status" value="1"/>
</dbReference>
<comment type="caution">
    <text evidence="8">The sequence shown here is derived from an EMBL/GenBank/DDBJ whole genome shotgun (WGS) entry which is preliminary data.</text>
</comment>
<dbReference type="EMBL" id="CAJPDR010000284">
    <property type="protein sequence ID" value="CAF9930358.1"/>
    <property type="molecule type" value="Genomic_DNA"/>
</dbReference>
<evidence type="ECO:0000256" key="2">
    <source>
        <dbReference type="ARBA" id="ARBA00009533"/>
    </source>
</evidence>
<evidence type="ECO:0000256" key="5">
    <source>
        <dbReference type="ARBA" id="ARBA00023239"/>
    </source>
</evidence>
<protein>
    <recommendedName>
        <fullName evidence="10">Aromatic-L-amino-acid decarboxylase</fullName>
    </recommendedName>
</protein>
<dbReference type="Gene3D" id="1.20.1340.10">
    <property type="entry name" value="dopa decarboxylase, N-terminal domain"/>
    <property type="match status" value="1"/>
</dbReference>
<dbReference type="PANTHER" id="PTHR11999:SF70">
    <property type="entry name" value="MIP05841P"/>
    <property type="match status" value="1"/>
</dbReference>
<dbReference type="InterPro" id="IPR010977">
    <property type="entry name" value="Aromatic_deC"/>
</dbReference>
<organism evidence="8 9">
    <name type="scientific">Alectoria fallacina</name>
    <dbReference type="NCBI Taxonomy" id="1903189"/>
    <lineage>
        <taxon>Eukaryota</taxon>
        <taxon>Fungi</taxon>
        <taxon>Dikarya</taxon>
        <taxon>Ascomycota</taxon>
        <taxon>Pezizomycotina</taxon>
        <taxon>Lecanoromycetes</taxon>
        <taxon>OSLEUM clade</taxon>
        <taxon>Lecanoromycetidae</taxon>
        <taxon>Lecanorales</taxon>
        <taxon>Lecanorineae</taxon>
        <taxon>Parmeliaceae</taxon>
        <taxon>Alectoria</taxon>
    </lineage>
</organism>
<dbReference type="InterPro" id="IPR015422">
    <property type="entry name" value="PyrdxlP-dep_Trfase_small"/>
</dbReference>
<evidence type="ECO:0000313" key="8">
    <source>
        <dbReference type="EMBL" id="CAF9930358.1"/>
    </source>
</evidence>
<dbReference type="GO" id="GO:0030170">
    <property type="term" value="F:pyridoxal phosphate binding"/>
    <property type="evidence" value="ECO:0007669"/>
    <property type="project" value="InterPro"/>
</dbReference>
<keyword evidence="3" id="KW-0210">Decarboxylase</keyword>
<evidence type="ECO:0000256" key="1">
    <source>
        <dbReference type="ARBA" id="ARBA00001933"/>
    </source>
</evidence>
<dbReference type="AlphaFoldDB" id="A0A8H3FZB0"/>
<dbReference type="GO" id="GO:0019752">
    <property type="term" value="P:carboxylic acid metabolic process"/>
    <property type="evidence" value="ECO:0007669"/>
    <property type="project" value="InterPro"/>
</dbReference>
<dbReference type="PANTHER" id="PTHR11999">
    <property type="entry name" value="GROUP II PYRIDOXAL-5-PHOSPHATE DECARBOXYLASE"/>
    <property type="match status" value="1"/>
</dbReference>
<dbReference type="InterPro" id="IPR015424">
    <property type="entry name" value="PyrdxlP-dep_Trfase"/>
</dbReference>
<dbReference type="Proteomes" id="UP000664203">
    <property type="component" value="Unassembled WGS sequence"/>
</dbReference>
<evidence type="ECO:0000256" key="4">
    <source>
        <dbReference type="ARBA" id="ARBA00022898"/>
    </source>
</evidence>
<evidence type="ECO:0008006" key="10">
    <source>
        <dbReference type="Google" id="ProtNLM"/>
    </source>
</evidence>
<name>A0A8H3FZB0_9LECA</name>
<gene>
    <name evidence="8" type="ORF">ALECFALPRED_004588</name>
</gene>